<evidence type="ECO:0000313" key="3">
    <source>
        <dbReference type="Proteomes" id="UP000052023"/>
    </source>
</evidence>
<feature type="domain" description="HTH araC/xylS-type" evidence="1">
    <location>
        <begin position="213"/>
        <end position="313"/>
    </location>
</feature>
<dbReference type="InterPro" id="IPR053142">
    <property type="entry name" value="PchR_regulatory_protein"/>
</dbReference>
<dbReference type="PANTHER" id="PTHR47893">
    <property type="entry name" value="REGULATORY PROTEIN PCHR"/>
    <property type="match status" value="1"/>
</dbReference>
<gene>
    <name evidence="2" type="ORF">CQ13_16540</name>
</gene>
<reference evidence="2 3" key="1">
    <citation type="submission" date="2014-03" db="EMBL/GenBank/DDBJ databases">
        <title>Bradyrhizobium valentinum sp. nov., isolated from effective nodules of Lupinus mariae-josephae, a lupine endemic of basic-lime soils in Eastern Spain.</title>
        <authorList>
            <person name="Duran D."/>
            <person name="Rey L."/>
            <person name="Navarro A."/>
            <person name="Busquets A."/>
            <person name="Imperial J."/>
            <person name="Ruiz-Argueso T."/>
        </authorList>
    </citation>
    <scope>NUCLEOTIDE SEQUENCE [LARGE SCALE GENOMIC DNA]</scope>
    <source>
        <strain evidence="2 3">Ro19</strain>
    </source>
</reference>
<keyword evidence="3" id="KW-1185">Reference proteome</keyword>
<dbReference type="RefSeq" id="WP_057842025.1">
    <property type="nucleotide sequence ID" value="NZ_LLYA01000024.1"/>
</dbReference>
<dbReference type="Proteomes" id="UP000052023">
    <property type="component" value="Unassembled WGS sequence"/>
</dbReference>
<dbReference type="Pfam" id="PF12833">
    <property type="entry name" value="HTH_18"/>
    <property type="match status" value="1"/>
</dbReference>
<name>A0A0R3NGA9_9BRAD</name>
<dbReference type="GO" id="GO:0003700">
    <property type="term" value="F:DNA-binding transcription factor activity"/>
    <property type="evidence" value="ECO:0007669"/>
    <property type="project" value="InterPro"/>
</dbReference>
<evidence type="ECO:0000259" key="1">
    <source>
        <dbReference type="PROSITE" id="PS01124"/>
    </source>
</evidence>
<organism evidence="2 3">
    <name type="scientific">Bradyrhizobium retamae</name>
    <dbReference type="NCBI Taxonomy" id="1300035"/>
    <lineage>
        <taxon>Bacteria</taxon>
        <taxon>Pseudomonadati</taxon>
        <taxon>Pseudomonadota</taxon>
        <taxon>Alphaproteobacteria</taxon>
        <taxon>Hyphomicrobiales</taxon>
        <taxon>Nitrobacteraceae</taxon>
        <taxon>Bradyrhizobium</taxon>
    </lineage>
</organism>
<proteinExistence type="predicted"/>
<protein>
    <recommendedName>
        <fullName evidence="1">HTH araC/xylS-type domain-containing protein</fullName>
    </recommendedName>
</protein>
<dbReference type="PANTHER" id="PTHR47893:SF1">
    <property type="entry name" value="REGULATORY PROTEIN PCHR"/>
    <property type="match status" value="1"/>
</dbReference>
<dbReference type="GO" id="GO:0043565">
    <property type="term" value="F:sequence-specific DNA binding"/>
    <property type="evidence" value="ECO:0007669"/>
    <property type="project" value="InterPro"/>
</dbReference>
<dbReference type="OrthoDB" id="9802263at2"/>
<evidence type="ECO:0000313" key="2">
    <source>
        <dbReference type="EMBL" id="KRR29519.1"/>
    </source>
</evidence>
<dbReference type="EMBL" id="LLYA01000024">
    <property type="protein sequence ID" value="KRR29519.1"/>
    <property type="molecule type" value="Genomic_DNA"/>
</dbReference>
<dbReference type="SMART" id="SM00342">
    <property type="entry name" value="HTH_ARAC"/>
    <property type="match status" value="1"/>
</dbReference>
<dbReference type="Gene3D" id="1.10.10.60">
    <property type="entry name" value="Homeodomain-like"/>
    <property type="match status" value="1"/>
</dbReference>
<comment type="caution">
    <text evidence="2">The sequence shown here is derived from an EMBL/GenBank/DDBJ whole genome shotgun (WGS) entry which is preliminary data.</text>
</comment>
<accession>A0A0R3NGA9</accession>
<dbReference type="InterPro" id="IPR018060">
    <property type="entry name" value="HTH_AraC"/>
</dbReference>
<sequence>MLFKNLAPSPALSIIRFSDIDAFRPVEFVADARSVPLNLANFHTARATVQLPCCQITVLRSFPRIVDVSYRAAHGVVIFQIEDDYDVAVNGMSVDRPAFVGMRGNVDLQFVEPRGSLHAIITLGAGLRDREWFDTPDRLCPFMPDPEALATVRFVTIGILQTASARPELLQEPRSALALQEGLLLAIDDMFRSGRTPEVAGKIASRGYCRLVRMIDEYVAFHAASAIYSADLAEQCGVSVRTLGTAVASVRGMSLHRYLRLKQLWSARAQLVKGSDAITVTSCARANGFHHMGEFARLYRAVFHETASRTLARARGAD</sequence>
<dbReference type="PROSITE" id="PS01124">
    <property type="entry name" value="HTH_ARAC_FAMILY_2"/>
    <property type="match status" value="1"/>
</dbReference>
<dbReference type="AlphaFoldDB" id="A0A0R3NGA9"/>